<organism evidence="1">
    <name type="scientific">Prevotella sp. GTC17260</name>
    <dbReference type="NCBI Taxonomy" id="3236796"/>
    <lineage>
        <taxon>Bacteria</taxon>
        <taxon>Pseudomonadati</taxon>
        <taxon>Bacteroidota</taxon>
        <taxon>Bacteroidia</taxon>
        <taxon>Bacteroidales</taxon>
        <taxon>Prevotellaceae</taxon>
        <taxon>Prevotella</taxon>
    </lineage>
</organism>
<evidence type="ECO:0000313" key="1">
    <source>
        <dbReference type="EMBL" id="BFO77583.1"/>
    </source>
</evidence>
<accession>A0AB33J6K0</accession>
<gene>
    <name evidence="1" type="ORF">GTC17260_02180</name>
</gene>
<evidence type="ECO:0008006" key="2">
    <source>
        <dbReference type="Google" id="ProtNLM"/>
    </source>
</evidence>
<reference evidence="1" key="1">
    <citation type="submission" date="2024-07" db="EMBL/GenBank/DDBJ databases">
        <title>Complete genome sequence of Prevotella sp. YM-2024 GTC17260.</title>
        <authorList>
            <person name="Hayashi M."/>
            <person name="Muto Y."/>
            <person name="Tanaka K."/>
            <person name="Niwa H."/>
        </authorList>
    </citation>
    <scope>NUCLEOTIDE SEQUENCE</scope>
    <source>
        <strain evidence="1">GTC17260</strain>
    </source>
</reference>
<sequence>MCATICHYTTTQALNSILRRDGVYLWATHYEHLNDPNEHIWTQGAIKQFLMDKYKITESDLTELYSKYPYIISFCAIPDYMNMWRLYCNDGHGIMLEFDYNEIFKESEKHKRQTNNEDWDMFLGVTYSSLKDLNKMFSVAKRAYTQLYEDCDGIENDLGVCTFIKNEDYNIEDEIRYVRMKENDILFSEQGECIPYENKDGILYRMREAELISYTEIKFIPSAIKKIIVGYRLNFEKTCEGIHAILNQYGDVYGHLKDNIVPSQIGII</sequence>
<protein>
    <recommendedName>
        <fullName evidence="2">DUF2971 domain-containing protein</fullName>
    </recommendedName>
</protein>
<dbReference type="InterPro" id="IPR021352">
    <property type="entry name" value="DUF2971"/>
</dbReference>
<dbReference type="Pfam" id="PF11185">
    <property type="entry name" value="DUF2971"/>
    <property type="match status" value="1"/>
</dbReference>
<dbReference type="AlphaFoldDB" id="A0AB33J6K0"/>
<dbReference type="EMBL" id="AP035788">
    <property type="protein sequence ID" value="BFO77583.1"/>
    <property type="molecule type" value="Genomic_DNA"/>
</dbReference>
<name>A0AB33J6K0_9BACT</name>
<proteinExistence type="predicted"/>